<feature type="compositionally biased region" description="Acidic residues" evidence="1">
    <location>
        <begin position="478"/>
        <end position="492"/>
    </location>
</feature>
<evidence type="ECO:0000313" key="3">
    <source>
        <dbReference type="Proteomes" id="UP000006911"/>
    </source>
</evidence>
<name>D5GPB9_TUBMM</name>
<accession>D5GPB9</accession>
<feature type="compositionally biased region" description="Polar residues" evidence="1">
    <location>
        <begin position="58"/>
        <end position="89"/>
    </location>
</feature>
<evidence type="ECO:0000313" key="2">
    <source>
        <dbReference type="EMBL" id="CAZ86384.1"/>
    </source>
</evidence>
<gene>
    <name evidence="2" type="ORF">GSTUM_00011793001</name>
</gene>
<dbReference type="KEGG" id="tml:GSTUM_00011793001"/>
<dbReference type="RefSeq" id="XP_002842193.1">
    <property type="nucleotide sequence ID" value="XM_002842147.1"/>
</dbReference>
<feature type="compositionally biased region" description="Acidic residues" evidence="1">
    <location>
        <begin position="382"/>
        <end position="409"/>
    </location>
</feature>
<dbReference type="InParanoid" id="D5GPB9"/>
<dbReference type="HOGENOM" id="CLU_374356_0_0_1"/>
<feature type="compositionally biased region" description="Polar residues" evidence="1">
    <location>
        <begin position="642"/>
        <end position="651"/>
    </location>
</feature>
<dbReference type="AlphaFoldDB" id="D5GPB9"/>
<feature type="region of interest" description="Disordered" evidence="1">
    <location>
        <begin position="282"/>
        <end position="301"/>
    </location>
</feature>
<sequence>MDSGSSPRKHPRSEAFASTAASLAPPNKRRRTTVLCNPAPQNLLDGVNSPFAKYNRGAGSQTLTGTFSASGLTSTKRSDTHSITSSTGRSRLAEQVRSFAPKPLISPFAARAALNNRSPGASTLRHTPSAAGPSGKDSNGSYSRPSSRAGSVASAMSLFAPRIMSVIGGFVPDKPAATPTRRIHHPDFSFDNKPPPPSPFRFTANGSRANTPTVQSFGITSRAHTPIHRGPTGGSPSVSFSSRVSPVARRASPAENRARADSILGFFSSSLDKAKQALAGNRADRLEERRQKEKEAIRKQMEEDERIRRAEVFRQELEREKELQEEMERIEERKRMSSFSFSHLPTREVALADDGSSQRSGEGGYYENEEYEREDASRNYEEGEEGEYEEDEFEEDVEAEEEYEEEDEALAMQRSCAIEEDEIEEVIEEFGSEPAEDSAEMDQYARAEGEYEEETEKDDTDTERIAEWEIPMVSKDEAIEEFGSEPAEDSAEMDQYARAEGEEEEETEKDDSDTERIVEWEIPMVNKDEDPDRSLGSTFLLPSQPASFTNRRPVSPDNAPSDPERTPVPEDRSPLPEPQTPEMNDSGRWPKVLSRESSEEPEVRALRNRDVVVNRGRSVSVEPSASESDNGRAPKRTKRSHSTQLAVPSRNSSEEPEVRALRNRNVIVNRARSSSVELSASETDTAGGGSRRKTRSAKAAVPQAPSTPKKRGKKATKLSLSSIKEVVPEGSPKKNARATRKK</sequence>
<keyword evidence="3" id="KW-1185">Reference proteome</keyword>
<feature type="region of interest" description="Disordered" evidence="1">
    <location>
        <begin position="1"/>
        <end position="92"/>
    </location>
</feature>
<reference evidence="2 3" key="1">
    <citation type="journal article" date="2010" name="Nature">
        <title>Perigord black truffle genome uncovers evolutionary origins and mechanisms of symbiosis.</title>
        <authorList>
            <person name="Martin F."/>
            <person name="Kohler A."/>
            <person name="Murat C."/>
            <person name="Balestrini R."/>
            <person name="Coutinho P.M."/>
            <person name="Jaillon O."/>
            <person name="Montanini B."/>
            <person name="Morin E."/>
            <person name="Noel B."/>
            <person name="Percudani R."/>
            <person name="Porcel B."/>
            <person name="Rubini A."/>
            <person name="Amicucci A."/>
            <person name="Amselem J."/>
            <person name="Anthouard V."/>
            <person name="Arcioni S."/>
            <person name="Artiguenave F."/>
            <person name="Aury J.M."/>
            <person name="Ballario P."/>
            <person name="Bolchi A."/>
            <person name="Brenna A."/>
            <person name="Brun A."/>
            <person name="Buee M."/>
            <person name="Cantarel B."/>
            <person name="Chevalier G."/>
            <person name="Couloux A."/>
            <person name="Da Silva C."/>
            <person name="Denoeud F."/>
            <person name="Duplessis S."/>
            <person name="Ghignone S."/>
            <person name="Hilselberger B."/>
            <person name="Iotti M."/>
            <person name="Marcais B."/>
            <person name="Mello A."/>
            <person name="Miranda M."/>
            <person name="Pacioni G."/>
            <person name="Quesneville H."/>
            <person name="Riccioni C."/>
            <person name="Ruotolo R."/>
            <person name="Splivallo R."/>
            <person name="Stocchi V."/>
            <person name="Tisserant E."/>
            <person name="Viscomi A.R."/>
            <person name="Zambonelli A."/>
            <person name="Zampieri E."/>
            <person name="Henrissat B."/>
            <person name="Lebrun M.H."/>
            <person name="Paolocci F."/>
            <person name="Bonfante P."/>
            <person name="Ottonello S."/>
            <person name="Wincker P."/>
        </authorList>
    </citation>
    <scope>NUCLEOTIDE SEQUENCE [LARGE SCALE GENOMIC DNA]</scope>
    <source>
        <strain evidence="2 3">Mel28</strain>
    </source>
</reference>
<proteinExistence type="predicted"/>
<feature type="compositionally biased region" description="Basic and acidic residues" evidence="1">
    <location>
        <begin position="562"/>
        <end position="574"/>
    </location>
</feature>
<feature type="region of interest" description="Disordered" evidence="1">
    <location>
        <begin position="118"/>
        <end position="148"/>
    </location>
</feature>
<feature type="compositionally biased region" description="Polar residues" evidence="1">
    <location>
        <begin position="136"/>
        <end position="148"/>
    </location>
</feature>
<feature type="compositionally biased region" description="Polar residues" evidence="1">
    <location>
        <begin position="671"/>
        <end position="684"/>
    </location>
</feature>
<feature type="compositionally biased region" description="Acidic residues" evidence="1">
    <location>
        <begin position="418"/>
        <end position="440"/>
    </location>
</feature>
<feature type="region of interest" description="Disordered" evidence="1">
    <location>
        <begin position="329"/>
        <end position="742"/>
    </location>
</feature>
<dbReference type="Proteomes" id="UP000006911">
    <property type="component" value="Unassembled WGS sequence"/>
</dbReference>
<protein>
    <submittedName>
        <fullName evidence="2">(Perigord truffle) hypothetical protein</fullName>
    </submittedName>
</protein>
<feature type="compositionally biased region" description="Basic and acidic residues" evidence="1">
    <location>
        <begin position="593"/>
        <end position="612"/>
    </location>
</feature>
<feature type="compositionally biased region" description="Polar residues" evidence="1">
    <location>
        <begin position="535"/>
        <end position="552"/>
    </location>
</feature>
<evidence type="ECO:0000256" key="1">
    <source>
        <dbReference type="SAM" id="MobiDB-lite"/>
    </source>
</evidence>
<feature type="compositionally biased region" description="Acidic residues" evidence="1">
    <location>
        <begin position="450"/>
        <end position="461"/>
    </location>
</feature>
<dbReference type="GeneID" id="9186624"/>
<feature type="compositionally biased region" description="Acidic residues" evidence="1">
    <location>
        <begin position="501"/>
        <end position="513"/>
    </location>
</feature>
<dbReference type="EMBL" id="FN430373">
    <property type="protein sequence ID" value="CAZ86384.1"/>
    <property type="molecule type" value="Genomic_DNA"/>
</dbReference>
<organism evidence="2 3">
    <name type="scientific">Tuber melanosporum (strain Mel28)</name>
    <name type="common">Perigord black truffle</name>
    <dbReference type="NCBI Taxonomy" id="656061"/>
    <lineage>
        <taxon>Eukaryota</taxon>
        <taxon>Fungi</taxon>
        <taxon>Dikarya</taxon>
        <taxon>Ascomycota</taxon>
        <taxon>Pezizomycotina</taxon>
        <taxon>Pezizomycetes</taxon>
        <taxon>Pezizales</taxon>
        <taxon>Tuberaceae</taxon>
        <taxon>Tuber</taxon>
    </lineage>
</organism>